<proteinExistence type="predicted"/>
<reference evidence="4" key="1">
    <citation type="submission" date="2016-11" db="EMBL/GenBank/DDBJ databases">
        <authorList>
            <person name="Jaros S."/>
            <person name="Januszkiewicz K."/>
            <person name="Wedrychowicz H."/>
        </authorList>
    </citation>
    <scope>NUCLEOTIDE SEQUENCE [LARGE SCALE GENOMIC DNA]</scope>
    <source>
        <strain evidence="4">DSM 4029</strain>
    </source>
</reference>
<dbReference type="EMBL" id="WWVX01000002">
    <property type="protein sequence ID" value="MZL68844.1"/>
    <property type="molecule type" value="Genomic_DNA"/>
</dbReference>
<evidence type="ECO:0000313" key="4">
    <source>
        <dbReference type="Proteomes" id="UP000184089"/>
    </source>
</evidence>
<dbReference type="Proteomes" id="UP000474718">
    <property type="component" value="Unassembled WGS sequence"/>
</dbReference>
<evidence type="ECO:0000313" key="2">
    <source>
        <dbReference type="EMBL" id="MZL68844.1"/>
    </source>
</evidence>
<keyword evidence="5" id="KW-1185">Reference proteome</keyword>
<reference evidence="3" key="2">
    <citation type="submission" date="2016-11" db="EMBL/GenBank/DDBJ databases">
        <authorList>
            <person name="Varghese N."/>
            <person name="Submissions S."/>
        </authorList>
    </citation>
    <scope>NUCLEOTIDE SEQUENCE</scope>
    <source>
        <strain evidence="3">DSM 4029</strain>
    </source>
</reference>
<dbReference type="Proteomes" id="UP001205063">
    <property type="component" value="Unassembled WGS sequence"/>
</dbReference>
<sequence length="51" mass="5688">MSCSTSANKDTCPCTADCKNHGHCCECIKLHRQENIHEAVACMQCKFAEKK</sequence>
<accession>A0AAQ1RVU4</accession>
<dbReference type="RefSeq" id="WP_021660986.1">
    <property type="nucleotide sequence ID" value="NZ_FQVY01000002.1"/>
</dbReference>
<reference evidence="2 5" key="3">
    <citation type="journal article" date="2019" name="Nat. Med.">
        <title>A library of human gut bacterial isolates paired with longitudinal multiomics data enables mechanistic microbiome research.</title>
        <authorList>
            <person name="Poyet M."/>
            <person name="Groussin M."/>
            <person name="Gibbons S.M."/>
            <person name="Avila-Pacheco J."/>
            <person name="Jiang X."/>
            <person name="Kearney S.M."/>
            <person name="Perrotta A.R."/>
            <person name="Berdy B."/>
            <person name="Zhao S."/>
            <person name="Lieberman T.D."/>
            <person name="Swanson P.K."/>
            <person name="Smith M."/>
            <person name="Roesemann S."/>
            <person name="Alexander J.E."/>
            <person name="Rich S.A."/>
            <person name="Livny J."/>
            <person name="Vlamakis H."/>
            <person name="Clish C."/>
            <person name="Bullock K."/>
            <person name="Deik A."/>
            <person name="Scott J."/>
            <person name="Pierce K.A."/>
            <person name="Xavier R.J."/>
            <person name="Alm E.J."/>
        </authorList>
    </citation>
    <scope>NUCLEOTIDE SEQUENCE [LARGE SCALE GENOMIC DNA]</scope>
    <source>
        <strain evidence="2 5">BIOML-A2</strain>
    </source>
</reference>
<evidence type="ECO:0000313" key="3">
    <source>
        <dbReference type="EMBL" id="SHG07914.1"/>
    </source>
</evidence>
<evidence type="ECO:0000313" key="5">
    <source>
        <dbReference type="Proteomes" id="UP000474718"/>
    </source>
</evidence>
<gene>
    <name evidence="2" type="ORF">GT747_03520</name>
    <name evidence="1" type="ORF">NE646_01815</name>
    <name evidence="3" type="ORF">SAMN05444424_1390</name>
</gene>
<comment type="caution">
    <text evidence="3">The sequence shown here is derived from an EMBL/GenBank/DDBJ whole genome shotgun (WGS) entry which is preliminary data.</text>
</comment>
<protein>
    <submittedName>
        <fullName evidence="3">Uncharacterized protein</fullName>
    </submittedName>
</protein>
<evidence type="ECO:0000313" key="1">
    <source>
        <dbReference type="EMBL" id="MCQ4948406.1"/>
    </source>
</evidence>
<name>A0AAQ1RVU4_9FIRM</name>
<reference evidence="1" key="4">
    <citation type="submission" date="2022-06" db="EMBL/GenBank/DDBJ databases">
        <title>Isolation of gut microbiota from human fecal samples.</title>
        <authorList>
            <person name="Pamer E.G."/>
            <person name="Barat B."/>
            <person name="Waligurski E."/>
            <person name="Medina S."/>
            <person name="Paddock L."/>
            <person name="Mostad J."/>
        </authorList>
    </citation>
    <scope>NUCLEOTIDE SEQUENCE</scope>
    <source>
        <strain evidence="1">DFI.7.96</strain>
    </source>
</reference>
<dbReference type="Proteomes" id="UP000184089">
    <property type="component" value="Unassembled WGS sequence"/>
</dbReference>
<dbReference type="EMBL" id="JANGAB010000001">
    <property type="protein sequence ID" value="MCQ4948406.1"/>
    <property type="molecule type" value="Genomic_DNA"/>
</dbReference>
<dbReference type="AlphaFoldDB" id="A0AAQ1RVU4"/>
<dbReference type="EMBL" id="FQVY01000002">
    <property type="protein sequence ID" value="SHG07914.1"/>
    <property type="molecule type" value="Genomic_DNA"/>
</dbReference>
<organism evidence="3 4">
    <name type="scientific">Bittarella massiliensis</name>
    <name type="common">ex Durand et al. 2017</name>
    <dbReference type="NCBI Taxonomy" id="1720313"/>
    <lineage>
        <taxon>Bacteria</taxon>
        <taxon>Bacillati</taxon>
        <taxon>Bacillota</taxon>
        <taxon>Clostridia</taxon>
        <taxon>Eubacteriales</taxon>
        <taxon>Oscillospiraceae</taxon>
        <taxon>Bittarella (ex Durand et al. 2017)</taxon>
    </lineage>
</organism>